<accession>A0A8K1CUI4</accession>
<dbReference type="EMBL" id="SPLM01000002">
    <property type="protein sequence ID" value="TMW68498.1"/>
    <property type="molecule type" value="Genomic_DNA"/>
</dbReference>
<protein>
    <submittedName>
        <fullName evidence="3">Uncharacterized protein</fullName>
    </submittedName>
</protein>
<comment type="caution">
    <text evidence="3">The sequence shown here is derived from an EMBL/GenBank/DDBJ whole genome shotgun (WGS) entry which is preliminary data.</text>
</comment>
<feature type="region of interest" description="Disordered" evidence="2">
    <location>
        <begin position="402"/>
        <end position="434"/>
    </location>
</feature>
<evidence type="ECO:0000313" key="3">
    <source>
        <dbReference type="EMBL" id="TMW68498.1"/>
    </source>
</evidence>
<feature type="active site" evidence="1">
    <location>
        <position position="130"/>
    </location>
</feature>
<keyword evidence="4" id="KW-1185">Reference proteome</keyword>
<feature type="region of interest" description="Disordered" evidence="2">
    <location>
        <begin position="280"/>
        <end position="305"/>
    </location>
</feature>
<evidence type="ECO:0000256" key="2">
    <source>
        <dbReference type="SAM" id="MobiDB-lite"/>
    </source>
</evidence>
<sequence>MGPLSEPTPPKLPTFTTKTSIKTRLQAIQNYLNALEYALRMVKQTTLLLFTCSLRDFDRYNYTGTLYFDVNKNRSFKSIVSTAKDIVSEMLPIQCLEAVFLAAYLTSNVADLERFPISFKTEAGSSVHRHIILAVRHQNNKWGALGLSRSEKLMYKELRFNSMSELVQEYCRCFESVCHSVIKLYIGFPFPHDIHSSEKVEWRALNLSMTENPWTDIASHLDAFAKEAADILSFKRAKGTLPSSFLSKFPLHTPEAEHGKKSPEKRKQLSANSLDFPPVMLCDEDETASPPPAAITPSPEKDDTKKPILVAPDQLVFKRAVANQAHMLPTNIFLQNTTTSAFSIEVEDPSGQLEVVTKATAPPAKSQQEETAKSDAPVKPTFRVSARGMIVIAVRCKQPTETPATACSDSSAQSTQRKTTGELKRTKTPRGGTQKAAEALVPDQNALRFTCYRLLKSTEAEQSNEAESTETYTTALPFIITA</sequence>
<organism evidence="3 4">
    <name type="scientific">Pythium oligandrum</name>
    <name type="common">Mycoparasitic fungus</name>
    <dbReference type="NCBI Taxonomy" id="41045"/>
    <lineage>
        <taxon>Eukaryota</taxon>
        <taxon>Sar</taxon>
        <taxon>Stramenopiles</taxon>
        <taxon>Oomycota</taxon>
        <taxon>Peronosporomycetes</taxon>
        <taxon>Pythiales</taxon>
        <taxon>Pythiaceae</taxon>
        <taxon>Pythium</taxon>
    </lineage>
</organism>
<feature type="compositionally biased region" description="Polar residues" evidence="2">
    <location>
        <begin position="402"/>
        <end position="418"/>
    </location>
</feature>
<feature type="active site" evidence="1">
    <location>
        <position position="95"/>
    </location>
</feature>
<dbReference type="PANTHER" id="PTHR15750:SF2">
    <property type="entry name" value="VASOHIBIN"/>
    <property type="match status" value="1"/>
</dbReference>
<name>A0A8K1CUI4_PYTOL</name>
<dbReference type="AlphaFoldDB" id="A0A8K1CUI4"/>
<evidence type="ECO:0000256" key="1">
    <source>
        <dbReference type="PIRSR" id="PIRSR628131-1"/>
    </source>
</evidence>
<dbReference type="GO" id="GO:0005737">
    <property type="term" value="C:cytoplasm"/>
    <property type="evidence" value="ECO:0007669"/>
    <property type="project" value="InterPro"/>
</dbReference>
<dbReference type="Proteomes" id="UP000794436">
    <property type="component" value="Unassembled WGS sequence"/>
</dbReference>
<dbReference type="Pfam" id="PF14822">
    <property type="entry name" value="Vasohibin"/>
    <property type="match status" value="1"/>
</dbReference>
<dbReference type="OrthoDB" id="9974232at2759"/>
<proteinExistence type="predicted"/>
<reference evidence="3" key="1">
    <citation type="submission" date="2019-03" db="EMBL/GenBank/DDBJ databases">
        <title>Long read genome sequence of the mycoparasitic Pythium oligandrum ATCC 38472 isolated from sugarbeet rhizosphere.</title>
        <authorList>
            <person name="Gaulin E."/>
        </authorList>
    </citation>
    <scope>NUCLEOTIDE SEQUENCE</scope>
    <source>
        <strain evidence="3">ATCC 38472_TT</strain>
    </source>
</reference>
<dbReference type="PANTHER" id="PTHR15750">
    <property type="entry name" value="VASOHIBIN-1-LIKE ISOFORM X2"/>
    <property type="match status" value="1"/>
</dbReference>
<feature type="active site" evidence="1">
    <location>
        <position position="148"/>
    </location>
</feature>
<evidence type="ECO:0000313" key="4">
    <source>
        <dbReference type="Proteomes" id="UP000794436"/>
    </source>
</evidence>
<dbReference type="InterPro" id="IPR028131">
    <property type="entry name" value="VASH1"/>
</dbReference>
<gene>
    <name evidence="3" type="ORF">Poli38472_005966</name>
</gene>